<dbReference type="EMBL" id="CP036259">
    <property type="protein sequence ID" value="QDR81771.1"/>
    <property type="molecule type" value="Genomic_DNA"/>
</dbReference>
<dbReference type="SUPFAM" id="SSF55298">
    <property type="entry name" value="YjgF-like"/>
    <property type="match status" value="1"/>
</dbReference>
<dbReference type="PANTHER" id="PTHR11803">
    <property type="entry name" value="2-IMINOBUTANOATE/2-IMINOPROPANOATE DEAMINASE RIDA"/>
    <property type="match status" value="1"/>
</dbReference>
<keyword evidence="3" id="KW-1185">Reference proteome</keyword>
<dbReference type="InterPro" id="IPR035959">
    <property type="entry name" value="RutC-like_sf"/>
</dbReference>
<gene>
    <name evidence="2" type="primary">ridA</name>
    <name evidence="2" type="ORF">SPTER_31830</name>
</gene>
<dbReference type="InterPro" id="IPR006056">
    <property type="entry name" value="RidA"/>
</dbReference>
<evidence type="ECO:0000256" key="1">
    <source>
        <dbReference type="ARBA" id="ARBA00010552"/>
    </source>
</evidence>
<proteinExistence type="inferred from homology"/>
<dbReference type="GO" id="GO:0120241">
    <property type="term" value="F:2-iminobutanoate/2-iminopropanoate deaminase"/>
    <property type="evidence" value="ECO:0007669"/>
    <property type="project" value="UniProtKB-EC"/>
</dbReference>
<dbReference type="Gene3D" id="3.30.1330.40">
    <property type="entry name" value="RutC-like"/>
    <property type="match status" value="1"/>
</dbReference>
<protein>
    <submittedName>
        <fullName evidence="2">2-iminobutanoate/2-iminopropanoate deaminase</fullName>
        <ecNumber evidence="2">3.5.99.10</ecNumber>
    </submittedName>
</protein>
<evidence type="ECO:0000313" key="3">
    <source>
        <dbReference type="Proteomes" id="UP000320776"/>
    </source>
</evidence>
<reference evidence="2 3" key="1">
    <citation type="submission" date="2019-02" db="EMBL/GenBank/DDBJ databases">
        <title>Closed genome of Sporomusa termitida DSM 4440.</title>
        <authorList>
            <person name="Poehlein A."/>
            <person name="Daniel R."/>
        </authorList>
    </citation>
    <scope>NUCLEOTIDE SEQUENCE [LARGE SCALE GENOMIC DNA]</scope>
    <source>
        <strain evidence="2 3">DSM 4440</strain>
    </source>
</reference>
<dbReference type="RefSeq" id="WP_144351227.1">
    <property type="nucleotide sequence ID" value="NZ_CP036259.1"/>
</dbReference>
<organism evidence="2 3">
    <name type="scientific">Sporomusa termitida</name>
    <dbReference type="NCBI Taxonomy" id="2377"/>
    <lineage>
        <taxon>Bacteria</taxon>
        <taxon>Bacillati</taxon>
        <taxon>Bacillota</taxon>
        <taxon>Negativicutes</taxon>
        <taxon>Selenomonadales</taxon>
        <taxon>Sporomusaceae</taxon>
        <taxon>Sporomusa</taxon>
    </lineage>
</organism>
<comment type="similarity">
    <text evidence="1">Belongs to the RutC family.</text>
</comment>
<dbReference type="InterPro" id="IPR006175">
    <property type="entry name" value="YjgF/YER057c/UK114"/>
</dbReference>
<dbReference type="NCBIfam" id="TIGR00004">
    <property type="entry name" value="Rid family detoxifying hydrolase"/>
    <property type="match status" value="1"/>
</dbReference>
<evidence type="ECO:0000313" key="2">
    <source>
        <dbReference type="EMBL" id="QDR81771.1"/>
    </source>
</evidence>
<dbReference type="OrthoDB" id="9803101at2"/>
<dbReference type="GO" id="GO:0005829">
    <property type="term" value="C:cytosol"/>
    <property type="evidence" value="ECO:0007669"/>
    <property type="project" value="TreeGrafter"/>
</dbReference>
<dbReference type="EC" id="3.5.99.10" evidence="2"/>
<sequence>MKSVVNTDQAPAAIGPYSQAIKAGSFLFISGQIPVDPVTGTVVAGDVAAQTKRVLDNITAILNSENLSLANVVKTTVFLADMNDFQTVNQVYGEFFSQDAPARGCVQVARLPKDVAVEIEAIAYLAC</sequence>
<name>A0A517DWN3_9FIRM</name>
<dbReference type="AlphaFoldDB" id="A0A517DWN3"/>
<dbReference type="Proteomes" id="UP000320776">
    <property type="component" value="Chromosome"/>
</dbReference>
<dbReference type="FunFam" id="3.30.1330.40:FF:000001">
    <property type="entry name" value="L-PSP family endoribonuclease"/>
    <property type="match status" value="1"/>
</dbReference>
<dbReference type="CDD" id="cd00448">
    <property type="entry name" value="YjgF_YER057c_UK114_family"/>
    <property type="match status" value="1"/>
</dbReference>
<dbReference type="KEGG" id="sted:SPTER_31830"/>
<dbReference type="PANTHER" id="PTHR11803:SF39">
    <property type="entry name" value="2-IMINOBUTANOATE_2-IMINOPROPANOATE DEAMINASE"/>
    <property type="match status" value="1"/>
</dbReference>
<accession>A0A517DWN3</accession>
<dbReference type="Pfam" id="PF01042">
    <property type="entry name" value="Ribonuc_L-PSP"/>
    <property type="match status" value="1"/>
</dbReference>
<keyword evidence="2" id="KW-0378">Hydrolase</keyword>